<reference evidence="2" key="1">
    <citation type="submission" date="2015-03" db="EMBL/GenBank/DDBJ databases">
        <authorList>
            <consortium name="Pathogen Informatics"/>
        </authorList>
    </citation>
    <scope>NUCLEOTIDE SEQUENCE [LARGE SCALE GENOMIC DNA]</scope>
    <source>
        <strain evidence="2">NCTC11134</strain>
    </source>
</reference>
<dbReference type="AlphaFoldDB" id="A0A0H5NTV3"/>
<dbReference type="Pfam" id="PF11848">
    <property type="entry name" value="DUF3368"/>
    <property type="match status" value="1"/>
</dbReference>
<organism evidence="1 2">
    <name type="scientific">Nocardia farcinica</name>
    <dbReference type="NCBI Taxonomy" id="37329"/>
    <lineage>
        <taxon>Bacteria</taxon>
        <taxon>Bacillati</taxon>
        <taxon>Actinomycetota</taxon>
        <taxon>Actinomycetes</taxon>
        <taxon>Mycobacteriales</taxon>
        <taxon>Nocardiaceae</taxon>
        <taxon>Nocardia</taxon>
    </lineage>
</organism>
<evidence type="ECO:0000313" key="2">
    <source>
        <dbReference type="Proteomes" id="UP000057820"/>
    </source>
</evidence>
<gene>
    <name evidence="1" type="ORF">ERS450000_03172</name>
</gene>
<dbReference type="KEGG" id="nfr:ERS450000_03172"/>
<dbReference type="PANTHER" id="PTHR39550:SF1">
    <property type="entry name" value="SLL0658 PROTEIN"/>
    <property type="match status" value="1"/>
</dbReference>
<dbReference type="PANTHER" id="PTHR39550">
    <property type="entry name" value="SLL0658 PROTEIN"/>
    <property type="match status" value="1"/>
</dbReference>
<name>A0A0H5NTV3_NOCFR</name>
<proteinExistence type="predicted"/>
<accession>A0A0H5NTV3</accession>
<dbReference type="EMBL" id="LN868938">
    <property type="protein sequence ID" value="CRY78907.1"/>
    <property type="molecule type" value="Genomic_DNA"/>
</dbReference>
<dbReference type="Proteomes" id="UP000057820">
    <property type="component" value="Chromosome 1"/>
</dbReference>
<dbReference type="RefSeq" id="WP_060593051.1">
    <property type="nucleotide sequence ID" value="NZ_CP031418.1"/>
</dbReference>
<sequence length="179" mass="19792">MSASRTLVFDTSPLCHFARSDWLGVLKAVVGDRAAVIPDVVAFELRNLASNDDRIGAVLRAPWIEHRELRNPQELAAFAQFSARLVRRNRNRGEAGVLALARTLPGIAVVDDAAGRRAARDYSIEYCPTLRLLCEAIRTGLLTVPLVSALADDLLINEYRLPFAPGGFEKWAREHGMLE</sequence>
<protein>
    <recommendedName>
        <fullName evidence="3">PIN domain-containing protein</fullName>
    </recommendedName>
</protein>
<evidence type="ECO:0000313" key="1">
    <source>
        <dbReference type="EMBL" id="CRY78907.1"/>
    </source>
</evidence>
<dbReference type="InterPro" id="IPR021799">
    <property type="entry name" value="PIN-like_prokaryotic"/>
</dbReference>
<evidence type="ECO:0008006" key="3">
    <source>
        <dbReference type="Google" id="ProtNLM"/>
    </source>
</evidence>